<reference evidence="2 3" key="1">
    <citation type="submission" date="2018-06" db="EMBL/GenBank/DDBJ databases">
        <title>Streptacidiphilus pinicola sp. nov., isolated from pine grove soil.</title>
        <authorList>
            <person name="Roh S.G."/>
            <person name="Park S."/>
            <person name="Kim M.-K."/>
            <person name="Yun B.-R."/>
            <person name="Park J."/>
            <person name="Kim M.J."/>
            <person name="Kim Y.S."/>
            <person name="Kim S.B."/>
        </authorList>
    </citation>
    <scope>NUCLEOTIDE SEQUENCE [LARGE SCALE GENOMIC DNA]</scope>
    <source>
        <strain evidence="2 3">MMS16-CNU450</strain>
    </source>
</reference>
<dbReference type="EMBL" id="QKYN01000053">
    <property type="protein sequence ID" value="RAG85063.1"/>
    <property type="molecule type" value="Genomic_DNA"/>
</dbReference>
<dbReference type="RefSeq" id="WP_111501284.1">
    <property type="nucleotide sequence ID" value="NZ_QKYN01000053.1"/>
</dbReference>
<dbReference type="Pfam" id="PF13349">
    <property type="entry name" value="DUF4097"/>
    <property type="match status" value="1"/>
</dbReference>
<evidence type="ECO:0000313" key="3">
    <source>
        <dbReference type="Proteomes" id="UP000248889"/>
    </source>
</evidence>
<dbReference type="OrthoDB" id="3252095at2"/>
<accession>A0A2X0INF4</accession>
<feature type="domain" description="DUF4097" evidence="1">
    <location>
        <begin position="84"/>
        <end position="226"/>
    </location>
</feature>
<keyword evidence="3" id="KW-1185">Reference proteome</keyword>
<proteinExistence type="predicted"/>
<dbReference type="InterPro" id="IPR025164">
    <property type="entry name" value="Toastrack_DUF4097"/>
</dbReference>
<comment type="caution">
    <text evidence="2">The sequence shown here is derived from an EMBL/GenBank/DDBJ whole genome shotgun (WGS) entry which is preliminary data.</text>
</comment>
<evidence type="ECO:0000259" key="1">
    <source>
        <dbReference type="Pfam" id="PF13349"/>
    </source>
</evidence>
<sequence length="267" mass="28000">MAGDHKKTFVELRPSDRLDPCDAATVRLARVEYEAGELVVSAPRARGYPHGAGAVSLNIRLPSGSRVRAQARAADINAQGRLGECRISTDCGHVMLEETGPLRLAQVLGNTSVDHVGGDLEAHAECGDVQIQCADGSVHLSRTRGSVCIGEAKGDVYVYADSGDLSIGRAHGALEARASQGDMLVDETVKGPLVLENASGRLEIGVVPGTAVSLDLDSHVGTVYQSIELLDEPASADVPTGPPDDVVRVQARSILGDIVVRLTSRDP</sequence>
<name>A0A2X0INF4_9ACTN</name>
<organism evidence="2 3">
    <name type="scientific">Streptacidiphilus pinicola</name>
    <dbReference type="NCBI Taxonomy" id="2219663"/>
    <lineage>
        <taxon>Bacteria</taxon>
        <taxon>Bacillati</taxon>
        <taxon>Actinomycetota</taxon>
        <taxon>Actinomycetes</taxon>
        <taxon>Kitasatosporales</taxon>
        <taxon>Streptomycetaceae</taxon>
        <taxon>Streptacidiphilus</taxon>
    </lineage>
</organism>
<protein>
    <recommendedName>
        <fullName evidence="1">DUF4097 domain-containing protein</fullName>
    </recommendedName>
</protein>
<dbReference type="AlphaFoldDB" id="A0A2X0INF4"/>
<dbReference type="Proteomes" id="UP000248889">
    <property type="component" value="Unassembled WGS sequence"/>
</dbReference>
<gene>
    <name evidence="2" type="ORF">DN069_13985</name>
</gene>
<evidence type="ECO:0000313" key="2">
    <source>
        <dbReference type="EMBL" id="RAG85063.1"/>
    </source>
</evidence>